<proteinExistence type="predicted"/>
<reference evidence="3 4" key="1">
    <citation type="submission" date="2021-01" db="EMBL/GenBank/DDBJ databases">
        <title>WGS of actinomycetes isolated from Thailand.</title>
        <authorList>
            <person name="Thawai C."/>
        </authorList>
    </citation>
    <scope>NUCLEOTIDE SEQUENCE [LARGE SCALE GENOMIC DNA]</scope>
    <source>
        <strain evidence="3 4">LPG 2</strain>
    </source>
</reference>
<evidence type="ECO:0000259" key="2">
    <source>
        <dbReference type="PROSITE" id="PS50887"/>
    </source>
</evidence>
<dbReference type="SUPFAM" id="SSF55073">
    <property type="entry name" value="Nucleotide cyclase"/>
    <property type="match status" value="1"/>
</dbReference>
<dbReference type="PANTHER" id="PTHR46663">
    <property type="entry name" value="DIGUANYLATE CYCLASE DGCT-RELATED"/>
    <property type="match status" value="1"/>
</dbReference>
<dbReference type="Proteomes" id="UP000602198">
    <property type="component" value="Unassembled WGS sequence"/>
</dbReference>
<dbReference type="Pfam" id="PF00990">
    <property type="entry name" value="GGDEF"/>
    <property type="match status" value="1"/>
</dbReference>
<feature type="transmembrane region" description="Helical" evidence="1">
    <location>
        <begin position="98"/>
        <end position="121"/>
    </location>
</feature>
<dbReference type="NCBIfam" id="TIGR00254">
    <property type="entry name" value="GGDEF"/>
    <property type="match status" value="1"/>
</dbReference>
<name>A0ABS1M2F8_9NOCA</name>
<dbReference type="EMBL" id="JAERRJ010000003">
    <property type="protein sequence ID" value="MBL1074853.1"/>
    <property type="molecule type" value="Genomic_DNA"/>
</dbReference>
<feature type="transmembrane region" description="Helical" evidence="1">
    <location>
        <begin position="39"/>
        <end position="58"/>
    </location>
</feature>
<evidence type="ECO:0000313" key="3">
    <source>
        <dbReference type="EMBL" id="MBL1074853.1"/>
    </source>
</evidence>
<dbReference type="InterPro" id="IPR029787">
    <property type="entry name" value="Nucleotide_cyclase"/>
</dbReference>
<feature type="transmembrane region" description="Helical" evidence="1">
    <location>
        <begin position="164"/>
        <end position="181"/>
    </location>
</feature>
<dbReference type="InterPro" id="IPR000160">
    <property type="entry name" value="GGDEF_dom"/>
</dbReference>
<dbReference type="SMART" id="SM00267">
    <property type="entry name" value="GGDEF"/>
    <property type="match status" value="1"/>
</dbReference>
<dbReference type="PROSITE" id="PS50887">
    <property type="entry name" value="GGDEF"/>
    <property type="match status" value="1"/>
</dbReference>
<accession>A0ABS1M2F8</accession>
<comment type="caution">
    <text evidence="3">The sequence shown here is derived from an EMBL/GenBank/DDBJ whole genome shotgun (WGS) entry which is preliminary data.</text>
</comment>
<sequence>MLFPSRQLGLGTLIASVTLSLCMIVVGMRQYRPRHPIPWYLLSASVVQVTIGTVLREISDWQRHPFDDLFTLSGYCCLGVAAVLWLRPRQNSTDHDLLLDSGLIGLGALLVSWTFLISPILHKATAFNLTTLIAVTYPVVDALLLTVVAHSIVTSARSETSLRLVYLAMLVILVGDLGYNLEMAGSAPDLSREILLIPLQFAYLLVGAAALHPSMVMLGGPRDIHAHRSRQRASIIAIIMIVAALVPVVGSSLEMMDRVVVSSLFALLLSGVLLRSERAIERSARSERRAQYQADHDMLTGLLNRAALLRALHRNRERWGEQPLALLFIDLDGFKRVNDNYGHAVGDELIANAAARIRRIIRRDDAAARYGGDEFVVLAPLARQQALLLAERLLGTLGEPFELSAAEVRIAASIGIAYSGARGDVTVYELLREADSAMYHAKEYSLGYVFHDDLRHGHPESGPRTWHRESAV</sequence>
<keyword evidence="1" id="KW-0812">Transmembrane</keyword>
<feature type="domain" description="GGDEF" evidence="2">
    <location>
        <begin position="322"/>
        <end position="454"/>
    </location>
</feature>
<keyword evidence="1" id="KW-0472">Membrane</keyword>
<dbReference type="Gene3D" id="3.30.70.270">
    <property type="match status" value="1"/>
</dbReference>
<feature type="transmembrane region" description="Helical" evidence="1">
    <location>
        <begin position="127"/>
        <end position="152"/>
    </location>
</feature>
<feature type="transmembrane region" description="Helical" evidence="1">
    <location>
        <begin position="233"/>
        <end position="253"/>
    </location>
</feature>
<dbReference type="PANTHER" id="PTHR46663:SF2">
    <property type="entry name" value="GGDEF DOMAIN-CONTAINING PROTEIN"/>
    <property type="match status" value="1"/>
</dbReference>
<organism evidence="3 4">
    <name type="scientific">Nocardia acididurans</name>
    <dbReference type="NCBI Taxonomy" id="2802282"/>
    <lineage>
        <taxon>Bacteria</taxon>
        <taxon>Bacillati</taxon>
        <taxon>Actinomycetota</taxon>
        <taxon>Actinomycetes</taxon>
        <taxon>Mycobacteriales</taxon>
        <taxon>Nocardiaceae</taxon>
        <taxon>Nocardia</taxon>
    </lineage>
</organism>
<dbReference type="InterPro" id="IPR052163">
    <property type="entry name" value="DGC-Regulatory_Protein"/>
</dbReference>
<evidence type="ECO:0000313" key="4">
    <source>
        <dbReference type="Proteomes" id="UP000602198"/>
    </source>
</evidence>
<dbReference type="InterPro" id="IPR043128">
    <property type="entry name" value="Rev_trsase/Diguanyl_cyclase"/>
</dbReference>
<gene>
    <name evidence="3" type="ORF">JK358_10660</name>
</gene>
<evidence type="ECO:0000256" key="1">
    <source>
        <dbReference type="SAM" id="Phobius"/>
    </source>
</evidence>
<keyword evidence="4" id="KW-1185">Reference proteome</keyword>
<feature type="transmembrane region" description="Helical" evidence="1">
    <location>
        <begin position="6"/>
        <end position="27"/>
    </location>
</feature>
<feature type="transmembrane region" description="Helical" evidence="1">
    <location>
        <begin position="201"/>
        <end position="221"/>
    </location>
</feature>
<dbReference type="CDD" id="cd01949">
    <property type="entry name" value="GGDEF"/>
    <property type="match status" value="1"/>
</dbReference>
<feature type="transmembrane region" description="Helical" evidence="1">
    <location>
        <begin position="70"/>
        <end position="86"/>
    </location>
</feature>
<keyword evidence="1" id="KW-1133">Transmembrane helix</keyword>
<protein>
    <submittedName>
        <fullName evidence="3">GGDEF domain-containing protein</fullName>
    </submittedName>
</protein>